<reference evidence="2" key="1">
    <citation type="submission" date="2017-11" db="EMBL/GenBank/DDBJ databases">
        <title>The draft genome sequence of Chromatocurvus sp. F02.</title>
        <authorList>
            <person name="Du Z.-J."/>
            <person name="Chang Y.-Q."/>
        </authorList>
    </citation>
    <scope>NUCLEOTIDE SEQUENCE [LARGE SCALE GENOMIC DNA]</scope>
    <source>
        <strain evidence="2">F02</strain>
    </source>
</reference>
<keyword evidence="2" id="KW-1185">Reference proteome</keyword>
<proteinExistence type="predicted"/>
<accession>A0A2N5Y1G8</accession>
<gene>
    <name evidence="1" type="ORF">CWI75_10715</name>
</gene>
<evidence type="ECO:0000313" key="2">
    <source>
        <dbReference type="Proteomes" id="UP000234845"/>
    </source>
</evidence>
<protein>
    <submittedName>
        <fullName evidence="1">Uncharacterized protein</fullName>
    </submittedName>
</protein>
<dbReference type="AlphaFoldDB" id="A0A2N5Y1G8"/>
<sequence>MRDLRRFEKQIQRLQAEVGPKDVPISFNQLSETDAKAVRILARVSRDLHGHPAILRPSFRGDEAAMNAISRKAVALAVKYQALPFSEKPGIDEEFHCYLLEHHAQHVDHEAYARNRGQ</sequence>
<dbReference type="EMBL" id="PKLZ01000008">
    <property type="protein sequence ID" value="PLW82242.1"/>
    <property type="molecule type" value="Genomic_DNA"/>
</dbReference>
<name>A0A2N5Y1G8_9GAMM</name>
<dbReference type="Proteomes" id="UP000234845">
    <property type="component" value="Unassembled WGS sequence"/>
</dbReference>
<comment type="caution">
    <text evidence="1">The sequence shown here is derived from an EMBL/GenBank/DDBJ whole genome shotgun (WGS) entry which is preliminary data.</text>
</comment>
<evidence type="ECO:0000313" key="1">
    <source>
        <dbReference type="EMBL" id="PLW82242.1"/>
    </source>
</evidence>
<organism evidence="1 2">
    <name type="scientific">Kineobactrum sediminis</name>
    <dbReference type="NCBI Taxonomy" id="1905677"/>
    <lineage>
        <taxon>Bacteria</taxon>
        <taxon>Pseudomonadati</taxon>
        <taxon>Pseudomonadota</taxon>
        <taxon>Gammaproteobacteria</taxon>
        <taxon>Cellvibrionales</taxon>
        <taxon>Halieaceae</taxon>
        <taxon>Kineobactrum</taxon>
    </lineage>
</organism>